<protein>
    <submittedName>
        <fullName evidence="2">Uncharacterized protein</fullName>
    </submittedName>
</protein>
<feature type="compositionally biased region" description="Pro residues" evidence="1">
    <location>
        <begin position="138"/>
        <end position="149"/>
    </location>
</feature>
<dbReference type="Proteomes" id="UP000268162">
    <property type="component" value="Unassembled WGS sequence"/>
</dbReference>
<feature type="region of interest" description="Disordered" evidence="1">
    <location>
        <begin position="96"/>
        <end position="179"/>
    </location>
</feature>
<dbReference type="EMBL" id="ML002850">
    <property type="protein sequence ID" value="RKP35516.1"/>
    <property type="molecule type" value="Genomic_DNA"/>
</dbReference>
<organism evidence="2 3">
    <name type="scientific">Dimargaris cristalligena</name>
    <dbReference type="NCBI Taxonomy" id="215637"/>
    <lineage>
        <taxon>Eukaryota</taxon>
        <taxon>Fungi</taxon>
        <taxon>Fungi incertae sedis</taxon>
        <taxon>Zoopagomycota</taxon>
        <taxon>Kickxellomycotina</taxon>
        <taxon>Dimargaritomycetes</taxon>
        <taxon>Dimargaritales</taxon>
        <taxon>Dimargaritaceae</taxon>
        <taxon>Dimargaris</taxon>
    </lineage>
</organism>
<evidence type="ECO:0000313" key="3">
    <source>
        <dbReference type="Proteomes" id="UP000268162"/>
    </source>
</evidence>
<feature type="region of interest" description="Disordered" evidence="1">
    <location>
        <begin position="233"/>
        <end position="254"/>
    </location>
</feature>
<name>A0A4P9ZPY3_9FUNG</name>
<dbReference type="AlphaFoldDB" id="A0A4P9ZPY3"/>
<reference evidence="3" key="1">
    <citation type="journal article" date="2018" name="Nat. Microbiol.">
        <title>Leveraging single-cell genomics to expand the fungal tree of life.</title>
        <authorList>
            <person name="Ahrendt S.R."/>
            <person name="Quandt C.A."/>
            <person name="Ciobanu D."/>
            <person name="Clum A."/>
            <person name="Salamov A."/>
            <person name="Andreopoulos B."/>
            <person name="Cheng J.F."/>
            <person name="Woyke T."/>
            <person name="Pelin A."/>
            <person name="Henrissat B."/>
            <person name="Reynolds N.K."/>
            <person name="Benny G.L."/>
            <person name="Smith M.E."/>
            <person name="James T.Y."/>
            <person name="Grigoriev I.V."/>
        </authorList>
    </citation>
    <scope>NUCLEOTIDE SEQUENCE [LARGE SCALE GENOMIC DNA]</scope>
    <source>
        <strain evidence="3">RSA 468</strain>
    </source>
</reference>
<keyword evidence="3" id="KW-1185">Reference proteome</keyword>
<proteinExistence type="predicted"/>
<gene>
    <name evidence="2" type="ORF">BJ085DRAFT_40830</name>
</gene>
<sequence>MVSIVESHVTSGRRRRGPELVCVAGLELRPHKRQRSARPSVQFSPTVVVVPITPLCAEFSAPLLFTTLPLPPRVTPSFSTNLAIYTVPLRDGPLTHTKNIPAKAKPAPRPSHLVSPKCKNSSQRQTYQSHHRHEHRNPTPPMSYLPTPRPVKDTLKMPPVVPPVRSKASPNGPAKPHPKTALLALPKIKTKPKSKAARTSLSDFDDWDALVFMALQGRQSGKPEYCIQLGQAYRVPHQRSGSRSPSPQPVCLAR</sequence>
<accession>A0A4P9ZPY3</accession>
<evidence type="ECO:0000313" key="2">
    <source>
        <dbReference type="EMBL" id="RKP35516.1"/>
    </source>
</evidence>
<feature type="compositionally biased region" description="Polar residues" evidence="1">
    <location>
        <begin position="118"/>
        <end position="128"/>
    </location>
</feature>
<evidence type="ECO:0000256" key="1">
    <source>
        <dbReference type="SAM" id="MobiDB-lite"/>
    </source>
</evidence>